<gene>
    <name evidence="8" type="ORF">WICPIJ_006730</name>
</gene>
<protein>
    <recommendedName>
        <fullName evidence="4">Nucleolar protein 16</fullName>
    </recommendedName>
</protein>
<dbReference type="AlphaFoldDB" id="A0A9P8Q3H1"/>
<evidence type="ECO:0000256" key="3">
    <source>
        <dbReference type="ARBA" id="ARBA00008479"/>
    </source>
</evidence>
<name>A0A9P8Q3H1_WICPI</name>
<dbReference type="EMBL" id="JAEUBG010003780">
    <property type="protein sequence ID" value="KAH3682315.1"/>
    <property type="molecule type" value="Genomic_DNA"/>
</dbReference>
<evidence type="ECO:0000256" key="2">
    <source>
        <dbReference type="ARBA" id="ARBA00004604"/>
    </source>
</evidence>
<dbReference type="GO" id="GO:0005730">
    <property type="term" value="C:nucleolus"/>
    <property type="evidence" value="ECO:0007669"/>
    <property type="project" value="UniProtKB-SubCell"/>
</dbReference>
<evidence type="ECO:0000256" key="5">
    <source>
        <dbReference type="ARBA" id="ARBA00022517"/>
    </source>
</evidence>
<reference evidence="8" key="1">
    <citation type="journal article" date="2021" name="Open Biol.">
        <title>Shared evolutionary footprints suggest mitochondrial oxidative damage underlies multiple complex I losses in fungi.</title>
        <authorList>
            <person name="Schikora-Tamarit M.A."/>
            <person name="Marcet-Houben M."/>
            <person name="Nosek J."/>
            <person name="Gabaldon T."/>
        </authorList>
    </citation>
    <scope>NUCLEOTIDE SEQUENCE</scope>
    <source>
        <strain evidence="8">CBS2887</strain>
    </source>
</reference>
<feature type="compositionally biased region" description="Basic residues" evidence="7">
    <location>
        <begin position="1"/>
        <end position="23"/>
    </location>
</feature>
<accession>A0A9P8Q3H1</accession>
<dbReference type="Proteomes" id="UP000774326">
    <property type="component" value="Unassembled WGS sequence"/>
</dbReference>
<evidence type="ECO:0000313" key="9">
    <source>
        <dbReference type="Proteomes" id="UP000774326"/>
    </source>
</evidence>
<dbReference type="Pfam" id="PF09420">
    <property type="entry name" value="Nop16"/>
    <property type="match status" value="1"/>
</dbReference>
<feature type="region of interest" description="Disordered" evidence="7">
    <location>
        <begin position="64"/>
        <end position="112"/>
    </location>
</feature>
<proteinExistence type="inferred from homology"/>
<feature type="compositionally biased region" description="Basic and acidic residues" evidence="7">
    <location>
        <begin position="69"/>
        <end position="85"/>
    </location>
</feature>
<dbReference type="OrthoDB" id="285729at2759"/>
<evidence type="ECO:0000256" key="1">
    <source>
        <dbReference type="ARBA" id="ARBA00002889"/>
    </source>
</evidence>
<dbReference type="InterPro" id="IPR019002">
    <property type="entry name" value="Ribosome_biogenesis_Nop16"/>
</dbReference>
<comment type="function">
    <text evidence="1">Involved in the biogenesis of the 60S ribosomal subunit.</text>
</comment>
<keyword evidence="9" id="KW-1185">Reference proteome</keyword>
<comment type="subcellular location">
    <subcellularLocation>
        <location evidence="2">Nucleus</location>
        <location evidence="2">Nucleolus</location>
    </subcellularLocation>
</comment>
<comment type="similarity">
    <text evidence="3">Belongs to the NOP16 family.</text>
</comment>
<evidence type="ECO:0000256" key="6">
    <source>
        <dbReference type="ARBA" id="ARBA00023242"/>
    </source>
</evidence>
<dbReference type="GO" id="GO:0042273">
    <property type="term" value="P:ribosomal large subunit biogenesis"/>
    <property type="evidence" value="ECO:0007669"/>
    <property type="project" value="TreeGrafter"/>
</dbReference>
<organism evidence="8 9">
    <name type="scientific">Wickerhamomyces pijperi</name>
    <name type="common">Yeast</name>
    <name type="synonym">Pichia pijperi</name>
    <dbReference type="NCBI Taxonomy" id="599730"/>
    <lineage>
        <taxon>Eukaryota</taxon>
        <taxon>Fungi</taxon>
        <taxon>Dikarya</taxon>
        <taxon>Ascomycota</taxon>
        <taxon>Saccharomycotina</taxon>
        <taxon>Saccharomycetes</taxon>
        <taxon>Phaffomycetales</taxon>
        <taxon>Wickerhamomycetaceae</taxon>
        <taxon>Wickerhamomyces</taxon>
    </lineage>
</organism>
<keyword evidence="5" id="KW-0690">Ribosome biogenesis</keyword>
<evidence type="ECO:0000256" key="4">
    <source>
        <dbReference type="ARBA" id="ARBA00015522"/>
    </source>
</evidence>
<reference evidence="8" key="2">
    <citation type="submission" date="2021-01" db="EMBL/GenBank/DDBJ databases">
        <authorList>
            <person name="Schikora-Tamarit M.A."/>
        </authorList>
    </citation>
    <scope>NUCLEOTIDE SEQUENCE</scope>
    <source>
        <strain evidence="8">CBS2887</strain>
    </source>
</reference>
<sequence length="226" mass="26570">MVSVRRRRANKATHKKATRRTKDKQRNINIASNPIIEANWDYSLTLKQNYKKLGLTSKLQIAAGGTEQSLEKPRIKKIAHDPYQRDEEDEGEESEEESEDDEDIDENDIPLGEARIVRDKETNEVIKVIYGKKKPLTDELMLADTHDIPEEEKTEVVKQLEAYANRPVIRQERTASERESDWLKALWEKYSDDYAKMKWDKKLNIFQQSEGDLKRRITKWRKQNGL</sequence>
<feature type="region of interest" description="Disordered" evidence="7">
    <location>
        <begin position="1"/>
        <end position="28"/>
    </location>
</feature>
<keyword evidence="6" id="KW-0539">Nucleus</keyword>
<evidence type="ECO:0000313" key="8">
    <source>
        <dbReference type="EMBL" id="KAH3682315.1"/>
    </source>
</evidence>
<dbReference type="PANTHER" id="PTHR13243">
    <property type="entry name" value="HSPC111 PROTEIN-RELATED"/>
    <property type="match status" value="1"/>
</dbReference>
<comment type="caution">
    <text evidence="8">The sequence shown here is derived from an EMBL/GenBank/DDBJ whole genome shotgun (WGS) entry which is preliminary data.</text>
</comment>
<feature type="compositionally biased region" description="Acidic residues" evidence="7">
    <location>
        <begin position="86"/>
        <end position="108"/>
    </location>
</feature>
<evidence type="ECO:0000256" key="7">
    <source>
        <dbReference type="SAM" id="MobiDB-lite"/>
    </source>
</evidence>
<dbReference type="PANTHER" id="PTHR13243:SF1">
    <property type="entry name" value="NUCLEOLAR PROTEIN 16"/>
    <property type="match status" value="1"/>
</dbReference>